<dbReference type="AlphaFoldDB" id="A0A061FXJ6"/>
<organism evidence="3 4">
    <name type="scientific">Theobroma cacao</name>
    <name type="common">Cacao</name>
    <name type="synonym">Cocoa</name>
    <dbReference type="NCBI Taxonomy" id="3641"/>
    <lineage>
        <taxon>Eukaryota</taxon>
        <taxon>Viridiplantae</taxon>
        <taxon>Streptophyta</taxon>
        <taxon>Embryophyta</taxon>
        <taxon>Tracheophyta</taxon>
        <taxon>Spermatophyta</taxon>
        <taxon>Magnoliopsida</taxon>
        <taxon>eudicotyledons</taxon>
        <taxon>Gunneridae</taxon>
        <taxon>Pentapetalae</taxon>
        <taxon>rosids</taxon>
        <taxon>malvids</taxon>
        <taxon>Malvales</taxon>
        <taxon>Malvaceae</taxon>
        <taxon>Byttnerioideae</taxon>
        <taxon>Theobroma</taxon>
    </lineage>
</organism>
<evidence type="ECO:0000256" key="1">
    <source>
        <dbReference type="SAM" id="MobiDB-lite"/>
    </source>
</evidence>
<evidence type="ECO:0000256" key="2">
    <source>
        <dbReference type="SAM" id="SignalP"/>
    </source>
</evidence>
<evidence type="ECO:0000313" key="4">
    <source>
        <dbReference type="Proteomes" id="UP000026915"/>
    </source>
</evidence>
<protein>
    <submittedName>
        <fullName evidence="3">Uncharacterized protein</fullName>
    </submittedName>
</protein>
<reference evidence="3 4" key="1">
    <citation type="journal article" date="2013" name="Genome Biol.">
        <title>The genome sequence of the most widely cultivated cacao type and its use to identify candidate genes regulating pod color.</title>
        <authorList>
            <person name="Motamayor J.C."/>
            <person name="Mockaitis K."/>
            <person name="Schmutz J."/>
            <person name="Haiminen N."/>
            <person name="Iii D.L."/>
            <person name="Cornejo O."/>
            <person name="Findley S.D."/>
            <person name="Zheng P."/>
            <person name="Utro F."/>
            <person name="Royaert S."/>
            <person name="Saski C."/>
            <person name="Jenkins J."/>
            <person name="Podicheti R."/>
            <person name="Zhao M."/>
            <person name="Scheffler B.E."/>
            <person name="Stack J.C."/>
            <person name="Feltus F.A."/>
            <person name="Mustiga G.M."/>
            <person name="Amores F."/>
            <person name="Phillips W."/>
            <person name="Marelli J.P."/>
            <person name="May G.D."/>
            <person name="Shapiro H."/>
            <person name="Ma J."/>
            <person name="Bustamante C.D."/>
            <person name="Schnell R.J."/>
            <person name="Main D."/>
            <person name="Gilbert D."/>
            <person name="Parida L."/>
            <person name="Kuhn D.N."/>
        </authorList>
    </citation>
    <scope>NUCLEOTIDE SEQUENCE [LARGE SCALE GENOMIC DNA]</scope>
    <source>
        <strain evidence="4">cv. Matina 1-6</strain>
    </source>
</reference>
<dbReference type="Gramene" id="EOY22001">
    <property type="protein sequence ID" value="EOY22001"/>
    <property type="gene ID" value="TCM_014162"/>
</dbReference>
<proteinExistence type="predicted"/>
<evidence type="ECO:0000313" key="3">
    <source>
        <dbReference type="EMBL" id="EOY22001.1"/>
    </source>
</evidence>
<dbReference type="Proteomes" id="UP000026915">
    <property type="component" value="Chromosome 3"/>
</dbReference>
<keyword evidence="4" id="KW-1185">Reference proteome</keyword>
<feature type="signal peptide" evidence="2">
    <location>
        <begin position="1"/>
        <end position="17"/>
    </location>
</feature>
<feature type="chain" id="PRO_5001602402" evidence="2">
    <location>
        <begin position="18"/>
        <end position="125"/>
    </location>
</feature>
<keyword evidence="2" id="KW-0732">Signal</keyword>
<dbReference type="InParanoid" id="A0A061FXJ6"/>
<accession>A0A061FXJ6</accession>
<gene>
    <name evidence="3" type="ORF">TCM_014162</name>
</gene>
<feature type="region of interest" description="Disordered" evidence="1">
    <location>
        <begin position="101"/>
        <end position="125"/>
    </location>
</feature>
<sequence>MCKHMMFRILLWQKANNIPFFALTALCLTPPQLSVHKQLGEKRFLDEFTAKHCTKVPAKRAQKKGVVASKMRLSAANKTFTLRLPAAADEVLNCVMRSSQSTAFPSPTPPNQITPNEPCLAEMTR</sequence>
<name>A0A061FXJ6_THECC</name>
<dbReference type="HOGENOM" id="CLU_1996716_0_0_1"/>
<dbReference type="EMBL" id="CM001881">
    <property type="protein sequence ID" value="EOY22001.1"/>
    <property type="molecule type" value="Genomic_DNA"/>
</dbReference>